<name>A0A7Y0L2K5_9FIRM</name>
<dbReference type="RefSeq" id="WP_169097073.1">
    <property type="nucleotide sequence ID" value="NZ_JABBVZ010000009.1"/>
</dbReference>
<dbReference type="EMBL" id="JABBVZ010000009">
    <property type="protein sequence ID" value="NMP21581.1"/>
    <property type="molecule type" value="Genomic_DNA"/>
</dbReference>
<protein>
    <recommendedName>
        <fullName evidence="3">Transposase</fullName>
    </recommendedName>
</protein>
<evidence type="ECO:0008006" key="3">
    <source>
        <dbReference type="Google" id="ProtNLM"/>
    </source>
</evidence>
<evidence type="ECO:0000313" key="1">
    <source>
        <dbReference type="EMBL" id="NMP21581.1"/>
    </source>
</evidence>
<dbReference type="Proteomes" id="UP000533476">
    <property type="component" value="Unassembled WGS sequence"/>
</dbReference>
<gene>
    <name evidence="1" type="ORF">HIJ39_04325</name>
</gene>
<keyword evidence="2" id="KW-1185">Reference proteome</keyword>
<evidence type="ECO:0000313" key="2">
    <source>
        <dbReference type="Proteomes" id="UP000533476"/>
    </source>
</evidence>
<organism evidence="1 2">
    <name type="scientific">Sulfobacillus harzensis</name>
    <dbReference type="NCBI Taxonomy" id="2729629"/>
    <lineage>
        <taxon>Bacteria</taxon>
        <taxon>Bacillati</taxon>
        <taxon>Bacillota</taxon>
        <taxon>Clostridia</taxon>
        <taxon>Eubacteriales</taxon>
        <taxon>Clostridiales Family XVII. Incertae Sedis</taxon>
        <taxon>Sulfobacillus</taxon>
    </lineage>
</organism>
<dbReference type="NCBIfam" id="NF047593">
    <property type="entry name" value="IS66_ISAeme5_TnpA"/>
    <property type="match status" value="1"/>
</dbReference>
<reference evidence="1 2" key="1">
    <citation type="submission" date="2020-04" db="EMBL/GenBank/DDBJ databases">
        <authorList>
            <person name="Zhang R."/>
            <person name="Schippers A."/>
        </authorList>
    </citation>
    <scope>NUCLEOTIDE SEQUENCE [LARGE SCALE GENOMIC DNA]</scope>
    <source>
        <strain evidence="1 2">DSM 109850</strain>
    </source>
</reference>
<proteinExistence type="predicted"/>
<dbReference type="AlphaFoldDB" id="A0A7Y0L2K5"/>
<comment type="caution">
    <text evidence="1">The sequence shown here is derived from an EMBL/GenBank/DDBJ whole genome shotgun (WGS) entry which is preliminary data.</text>
</comment>
<sequence>MSEKERKELRQLWAGLVAEFRGSGLGQAQWCRQNGYKVRNLHYWLRKFPATDATASETTAWLPVPVAPDREATSSLVVRVGSAVIDVPPGFDPDLLRAVVRTLA</sequence>
<accession>A0A7Y0L2K5</accession>